<evidence type="ECO:0000313" key="2">
    <source>
        <dbReference type="EMBL" id="GAA5186419.1"/>
    </source>
</evidence>
<dbReference type="RefSeq" id="WP_345630437.1">
    <property type="nucleotide sequence ID" value="NZ_BAABJQ010000008.1"/>
</dbReference>
<feature type="transmembrane region" description="Helical" evidence="1">
    <location>
        <begin position="49"/>
        <end position="71"/>
    </location>
</feature>
<dbReference type="InterPro" id="IPR025363">
    <property type="entry name" value="DUF4267"/>
</dbReference>
<evidence type="ECO:0000313" key="3">
    <source>
        <dbReference type="Proteomes" id="UP001501570"/>
    </source>
</evidence>
<dbReference type="EMBL" id="BAABJQ010000008">
    <property type="protein sequence ID" value="GAA5186419.1"/>
    <property type="molecule type" value="Genomic_DNA"/>
</dbReference>
<organism evidence="2 3">
    <name type="scientific">Rugosimonospora acidiphila</name>
    <dbReference type="NCBI Taxonomy" id="556531"/>
    <lineage>
        <taxon>Bacteria</taxon>
        <taxon>Bacillati</taxon>
        <taxon>Actinomycetota</taxon>
        <taxon>Actinomycetes</taxon>
        <taxon>Micromonosporales</taxon>
        <taxon>Micromonosporaceae</taxon>
        <taxon>Rugosimonospora</taxon>
    </lineage>
</organism>
<proteinExistence type="predicted"/>
<dbReference type="Proteomes" id="UP001501570">
    <property type="component" value="Unassembled WGS sequence"/>
</dbReference>
<feature type="transmembrane region" description="Helical" evidence="1">
    <location>
        <begin position="104"/>
        <end position="125"/>
    </location>
</feature>
<accession>A0ABP9RUV2</accession>
<evidence type="ECO:0000256" key="1">
    <source>
        <dbReference type="SAM" id="Phobius"/>
    </source>
</evidence>
<sequence>MTLTHVVAYAVTWIIGIGIILIGARFLLAPRPSAAGFGVAVGPQAGDANAYLAVKGVRDIAFGLIAIALVFAATPRVLGWFMLCTAVAPIGDALIVLRYRGPKLTAYAVHGATAAVMVVAAVLLLR</sequence>
<keyword evidence="1" id="KW-0812">Transmembrane</keyword>
<protein>
    <submittedName>
        <fullName evidence="2">DUF4267 domain-containing protein</fullName>
    </submittedName>
</protein>
<keyword evidence="1" id="KW-1133">Transmembrane helix</keyword>
<feature type="transmembrane region" description="Helical" evidence="1">
    <location>
        <begin position="6"/>
        <end position="28"/>
    </location>
</feature>
<reference evidence="3" key="1">
    <citation type="journal article" date="2019" name="Int. J. Syst. Evol. Microbiol.">
        <title>The Global Catalogue of Microorganisms (GCM) 10K type strain sequencing project: providing services to taxonomists for standard genome sequencing and annotation.</title>
        <authorList>
            <consortium name="The Broad Institute Genomics Platform"/>
            <consortium name="The Broad Institute Genome Sequencing Center for Infectious Disease"/>
            <person name="Wu L."/>
            <person name="Ma J."/>
        </authorList>
    </citation>
    <scope>NUCLEOTIDE SEQUENCE [LARGE SCALE GENOMIC DNA]</scope>
    <source>
        <strain evidence="3">JCM 18304</strain>
    </source>
</reference>
<feature type="transmembrane region" description="Helical" evidence="1">
    <location>
        <begin position="77"/>
        <end position="97"/>
    </location>
</feature>
<keyword evidence="1" id="KW-0472">Membrane</keyword>
<keyword evidence="3" id="KW-1185">Reference proteome</keyword>
<gene>
    <name evidence="2" type="ORF">GCM10023322_32620</name>
</gene>
<comment type="caution">
    <text evidence="2">The sequence shown here is derived from an EMBL/GenBank/DDBJ whole genome shotgun (WGS) entry which is preliminary data.</text>
</comment>
<dbReference type="Pfam" id="PF14087">
    <property type="entry name" value="DUF4267"/>
    <property type="match status" value="1"/>
</dbReference>
<name>A0ABP9RUV2_9ACTN</name>